<comment type="caution">
    <text evidence="1">The sequence shown here is derived from an EMBL/GenBank/DDBJ whole genome shotgun (WGS) entry which is preliminary data.</text>
</comment>
<reference evidence="1" key="1">
    <citation type="submission" date="2021-03" db="EMBL/GenBank/DDBJ databases">
        <title>Draft genome sequence of rust myrtle Austropuccinia psidii MF-1, a brazilian biotype.</title>
        <authorList>
            <person name="Quecine M.C."/>
            <person name="Pachon D.M.R."/>
            <person name="Bonatelli M.L."/>
            <person name="Correr F.H."/>
            <person name="Franceschini L.M."/>
            <person name="Leite T.F."/>
            <person name="Margarido G.R.A."/>
            <person name="Almeida C.A."/>
            <person name="Ferrarezi J.A."/>
            <person name="Labate C.A."/>
        </authorList>
    </citation>
    <scope>NUCLEOTIDE SEQUENCE</scope>
    <source>
        <strain evidence="1">MF-1</strain>
    </source>
</reference>
<keyword evidence="2" id="KW-1185">Reference proteome</keyword>
<dbReference type="EMBL" id="AVOT02001300">
    <property type="protein sequence ID" value="MBW0466439.1"/>
    <property type="molecule type" value="Genomic_DNA"/>
</dbReference>
<dbReference type="OrthoDB" id="2505547at2759"/>
<gene>
    <name evidence="1" type="ORF">O181_006154</name>
</gene>
<dbReference type="Proteomes" id="UP000765509">
    <property type="component" value="Unassembled WGS sequence"/>
</dbReference>
<protein>
    <submittedName>
        <fullName evidence="1">Uncharacterized protein</fullName>
    </submittedName>
</protein>
<organism evidence="1 2">
    <name type="scientific">Austropuccinia psidii MF-1</name>
    <dbReference type="NCBI Taxonomy" id="1389203"/>
    <lineage>
        <taxon>Eukaryota</taxon>
        <taxon>Fungi</taxon>
        <taxon>Dikarya</taxon>
        <taxon>Basidiomycota</taxon>
        <taxon>Pucciniomycotina</taxon>
        <taxon>Pucciniomycetes</taxon>
        <taxon>Pucciniales</taxon>
        <taxon>Sphaerophragmiaceae</taxon>
        <taxon>Austropuccinia</taxon>
    </lineage>
</organism>
<accession>A0A9Q3BIU0</accession>
<sequence length="118" mass="12986">MSINDSPSLLDNWFLKENKAISHLIDAAIPHDSALCIRVVPSRAMPKDFFEAIKAWCCPGSCFKNIKVFGGLLQMLLENGSGNPEPNNRIVLSLHHTFAMIKKLGIEANKLEGLLAQA</sequence>
<evidence type="ECO:0000313" key="1">
    <source>
        <dbReference type="EMBL" id="MBW0466439.1"/>
    </source>
</evidence>
<proteinExistence type="predicted"/>
<name>A0A9Q3BIU0_9BASI</name>
<dbReference type="AlphaFoldDB" id="A0A9Q3BIU0"/>
<evidence type="ECO:0000313" key="2">
    <source>
        <dbReference type="Proteomes" id="UP000765509"/>
    </source>
</evidence>